<geneLocation type="plasmid" evidence="2">
    <name>1</name>
</geneLocation>
<accession>A0A679JDF0</accession>
<keyword evidence="1" id="KW-0812">Transmembrane</keyword>
<keyword evidence="1" id="KW-1133">Transmembrane helix</keyword>
<reference evidence="2" key="1">
    <citation type="submission" date="2019-12" db="EMBL/GenBank/DDBJ databases">
        <authorList>
            <person name="Cremers G."/>
        </authorList>
    </citation>
    <scope>NUCLEOTIDE SEQUENCE</scope>
    <source>
        <strain evidence="2">Mbul2</strain>
        <plasmid evidence="2">1</plasmid>
    </source>
</reference>
<keyword evidence="2" id="KW-0614">Plasmid</keyword>
<name>A0A679JDF0_9HYPH</name>
<proteinExistence type="predicted"/>
<organism evidence="2">
    <name type="scientific">Methylobacterium bullatum</name>
    <dbReference type="NCBI Taxonomy" id="570505"/>
    <lineage>
        <taxon>Bacteria</taxon>
        <taxon>Pseudomonadati</taxon>
        <taxon>Pseudomonadota</taxon>
        <taxon>Alphaproteobacteria</taxon>
        <taxon>Hyphomicrobiales</taxon>
        <taxon>Methylobacteriaceae</taxon>
        <taxon>Methylobacterium</taxon>
    </lineage>
</organism>
<dbReference type="AlphaFoldDB" id="A0A679JDF0"/>
<dbReference type="RefSeq" id="WP_339158913.1">
    <property type="nucleotide sequence ID" value="NZ_LR743510.1"/>
</dbReference>
<feature type="transmembrane region" description="Helical" evidence="1">
    <location>
        <begin position="54"/>
        <end position="78"/>
    </location>
</feature>
<evidence type="ECO:0000256" key="1">
    <source>
        <dbReference type="SAM" id="Phobius"/>
    </source>
</evidence>
<sequence>MPNHIAAGPRSAIEALGFSLTGLGPRPEEAAQALPVDLGSGGARSAPHRLRRQILLAWSGATAGLAAFALGSLIWASVGEARFEDVSLDLAKARRTLRGMVGPGGAPGEAILAGKTAEASAMLLIDRVAASLPDDSHLRELQIGPRTIRLAGRSRDAGRLIGILEASGLANVRFSAPVTREEDDIDSFEIVADRGAPPSADARAAETRR</sequence>
<gene>
    <name evidence="2" type="ORF">MBLL_00333</name>
</gene>
<evidence type="ECO:0000313" key="2">
    <source>
        <dbReference type="EMBL" id="CAA2136780.1"/>
    </source>
</evidence>
<protein>
    <submittedName>
        <fullName evidence="2">Uncharacterized protein</fullName>
    </submittedName>
</protein>
<dbReference type="EMBL" id="LR743510">
    <property type="protein sequence ID" value="CAA2136780.1"/>
    <property type="molecule type" value="Genomic_DNA"/>
</dbReference>
<keyword evidence="1" id="KW-0472">Membrane</keyword>